<gene>
    <name evidence="7" type="ORF">RNJ44_02518</name>
</gene>
<protein>
    <recommendedName>
        <fullName evidence="6">U2 small nuclear ribonucleoprotein A'</fullName>
    </recommendedName>
</protein>
<proteinExistence type="inferred from homology"/>
<dbReference type="PANTHER" id="PTHR10552">
    <property type="entry name" value="U2 SMALL NUCLEAR RIBONUCLEOPROTEIN A"/>
    <property type="match status" value="1"/>
</dbReference>
<name>A0ABR4NLX8_9SACH</name>
<dbReference type="InterPro" id="IPR044640">
    <property type="entry name" value="RU2A"/>
</dbReference>
<dbReference type="GO" id="GO:1990904">
    <property type="term" value="C:ribonucleoprotein complex"/>
    <property type="evidence" value="ECO:0007669"/>
    <property type="project" value="UniProtKB-KW"/>
</dbReference>
<reference evidence="7 8" key="1">
    <citation type="submission" date="2024-05" db="EMBL/GenBank/DDBJ databases">
        <title>Long read based assembly of the Candida bracarensis genome reveals expanded adhesin content.</title>
        <authorList>
            <person name="Marcet-Houben M."/>
            <person name="Ksiezopolska E."/>
            <person name="Gabaldon T."/>
        </authorList>
    </citation>
    <scope>NUCLEOTIDE SEQUENCE [LARGE SCALE GENOMIC DNA]</scope>
    <source>
        <strain evidence="7 8">CBM6</strain>
    </source>
</reference>
<evidence type="ECO:0000256" key="2">
    <source>
        <dbReference type="ARBA" id="ARBA00022614"/>
    </source>
</evidence>
<evidence type="ECO:0000256" key="1">
    <source>
        <dbReference type="ARBA" id="ARBA00004123"/>
    </source>
</evidence>
<accession>A0ABR4NLX8</accession>
<comment type="similarity">
    <text evidence="5">Belongs to the U2 small nuclear ribonucleoprotein A family.</text>
</comment>
<dbReference type="EMBL" id="JBEVYD010000013">
    <property type="protein sequence ID" value="KAL3228573.1"/>
    <property type="molecule type" value="Genomic_DNA"/>
</dbReference>
<organism evidence="7 8">
    <name type="scientific">Nakaseomyces bracarensis</name>
    <dbReference type="NCBI Taxonomy" id="273131"/>
    <lineage>
        <taxon>Eukaryota</taxon>
        <taxon>Fungi</taxon>
        <taxon>Dikarya</taxon>
        <taxon>Ascomycota</taxon>
        <taxon>Saccharomycotina</taxon>
        <taxon>Saccharomycetes</taxon>
        <taxon>Saccharomycetales</taxon>
        <taxon>Saccharomycetaceae</taxon>
        <taxon>Nakaseomyces</taxon>
    </lineage>
</organism>
<dbReference type="InterPro" id="IPR032675">
    <property type="entry name" value="LRR_dom_sf"/>
</dbReference>
<comment type="subcellular location">
    <subcellularLocation>
        <location evidence="1">Nucleus</location>
    </subcellularLocation>
</comment>
<keyword evidence="4" id="KW-0539">Nucleus</keyword>
<keyword evidence="3" id="KW-0677">Repeat</keyword>
<sequence>MKFSPGLVLDAPSYYVDHRDGRHNTQKCLLLRNLNLECDDIAMPSSLKYLPRPVHILDLTNNNLTFFPDLCKRVDIDTLLISKNQLQLLDGQLLPSKLQSLVVAYNGIDNFDMIQGLMKSPRTLKELVMIGNPICHLANYRTRVLSLLPNLEVLDFNNVQKEEHKKAFDEHRLLAMQAKSIDTKTVVATSAPSNKGVVDKPRDKTVETMNTIIEKMDPEKRTKIKELLANADSLEDIERVERMLAGGD</sequence>
<keyword evidence="7" id="KW-0687">Ribonucleoprotein</keyword>
<evidence type="ECO:0000313" key="7">
    <source>
        <dbReference type="EMBL" id="KAL3228573.1"/>
    </source>
</evidence>
<keyword evidence="8" id="KW-1185">Reference proteome</keyword>
<evidence type="ECO:0000313" key="8">
    <source>
        <dbReference type="Proteomes" id="UP001623330"/>
    </source>
</evidence>
<evidence type="ECO:0000256" key="6">
    <source>
        <dbReference type="ARBA" id="ARBA00024238"/>
    </source>
</evidence>
<comment type="caution">
    <text evidence="7">The sequence shown here is derived from an EMBL/GenBank/DDBJ whole genome shotgun (WGS) entry which is preliminary data.</text>
</comment>
<evidence type="ECO:0000256" key="4">
    <source>
        <dbReference type="ARBA" id="ARBA00023242"/>
    </source>
</evidence>
<dbReference type="Gene3D" id="3.80.10.10">
    <property type="entry name" value="Ribonuclease Inhibitor"/>
    <property type="match status" value="1"/>
</dbReference>
<dbReference type="PANTHER" id="PTHR10552:SF6">
    <property type="entry name" value="U2 SMALL NUCLEAR RIBONUCLEOPROTEIN A"/>
    <property type="match status" value="1"/>
</dbReference>
<dbReference type="SUPFAM" id="SSF52058">
    <property type="entry name" value="L domain-like"/>
    <property type="match status" value="1"/>
</dbReference>
<evidence type="ECO:0000256" key="3">
    <source>
        <dbReference type="ARBA" id="ARBA00022737"/>
    </source>
</evidence>
<evidence type="ECO:0000256" key="5">
    <source>
        <dbReference type="ARBA" id="ARBA00024196"/>
    </source>
</evidence>
<dbReference type="Pfam" id="PF14580">
    <property type="entry name" value="LRR_9"/>
    <property type="match status" value="1"/>
</dbReference>
<keyword evidence="2" id="KW-0433">Leucine-rich repeat</keyword>
<dbReference type="Proteomes" id="UP001623330">
    <property type="component" value="Unassembled WGS sequence"/>
</dbReference>